<sequence length="155" mass="16885">MSLGTMSRNLRTRVLPGAAMVFAALMISTDPAAAAGLPCSGYACDGYDPGGVSWDSGPDTDATATVTDFATVELRSGKKDGRWYGWARTATRYYKYGVWIDRSTDGGRTWDGLRGYQHRDGGEAYTPMSYWPDGTWLRACVNVEGNGLQCTKWVS</sequence>
<dbReference type="AlphaFoldDB" id="A0A918J7F3"/>
<dbReference type="SUPFAM" id="SSF50939">
    <property type="entry name" value="Sialidases"/>
    <property type="match status" value="1"/>
</dbReference>
<dbReference type="Proteomes" id="UP000620224">
    <property type="component" value="Unassembled WGS sequence"/>
</dbReference>
<reference evidence="2" key="1">
    <citation type="journal article" date="2014" name="Int. J. Syst. Evol. Microbiol.">
        <title>Complete genome sequence of Corynebacterium casei LMG S-19264T (=DSM 44701T), isolated from a smear-ripened cheese.</title>
        <authorList>
            <consortium name="US DOE Joint Genome Institute (JGI-PGF)"/>
            <person name="Walter F."/>
            <person name="Albersmeier A."/>
            <person name="Kalinowski J."/>
            <person name="Ruckert C."/>
        </authorList>
    </citation>
    <scope>NUCLEOTIDE SEQUENCE</scope>
    <source>
        <strain evidence="2">JCM 4490</strain>
    </source>
</reference>
<organism evidence="2 3">
    <name type="scientific">Streptomyces lucensis JCM 4490</name>
    <dbReference type="NCBI Taxonomy" id="1306176"/>
    <lineage>
        <taxon>Bacteria</taxon>
        <taxon>Bacillati</taxon>
        <taxon>Actinomycetota</taxon>
        <taxon>Actinomycetes</taxon>
        <taxon>Kitasatosporales</taxon>
        <taxon>Streptomycetaceae</taxon>
        <taxon>Streptomyces</taxon>
    </lineage>
</organism>
<evidence type="ECO:0000313" key="2">
    <source>
        <dbReference type="EMBL" id="GGW55513.1"/>
    </source>
</evidence>
<keyword evidence="3" id="KW-1185">Reference proteome</keyword>
<dbReference type="CDD" id="cd15482">
    <property type="entry name" value="Sialidase_non-viral"/>
    <property type="match status" value="1"/>
</dbReference>
<comment type="caution">
    <text evidence="2">The sequence shown here is derived from an EMBL/GenBank/DDBJ whole genome shotgun (WGS) entry which is preliminary data.</text>
</comment>
<protein>
    <recommendedName>
        <fullName evidence="4">Secreted protein</fullName>
    </recommendedName>
</protein>
<evidence type="ECO:0000313" key="3">
    <source>
        <dbReference type="Proteomes" id="UP000620224"/>
    </source>
</evidence>
<dbReference type="InterPro" id="IPR036278">
    <property type="entry name" value="Sialidase_sf"/>
</dbReference>
<keyword evidence="1" id="KW-0732">Signal</keyword>
<evidence type="ECO:0008006" key="4">
    <source>
        <dbReference type="Google" id="ProtNLM"/>
    </source>
</evidence>
<dbReference type="EMBL" id="BMUE01000007">
    <property type="protein sequence ID" value="GGW55513.1"/>
    <property type="molecule type" value="Genomic_DNA"/>
</dbReference>
<feature type="signal peptide" evidence="1">
    <location>
        <begin position="1"/>
        <end position="34"/>
    </location>
</feature>
<name>A0A918J7F3_9ACTN</name>
<gene>
    <name evidence="2" type="ORF">GCM10010503_35730</name>
</gene>
<accession>A0A918J7F3</accession>
<reference evidence="2" key="2">
    <citation type="submission" date="2020-09" db="EMBL/GenBank/DDBJ databases">
        <authorList>
            <person name="Sun Q."/>
            <person name="Ohkuma M."/>
        </authorList>
    </citation>
    <scope>NUCLEOTIDE SEQUENCE</scope>
    <source>
        <strain evidence="2">JCM 4490</strain>
    </source>
</reference>
<feature type="chain" id="PRO_5037940346" description="Secreted protein" evidence="1">
    <location>
        <begin position="35"/>
        <end position="155"/>
    </location>
</feature>
<proteinExistence type="predicted"/>
<evidence type="ECO:0000256" key="1">
    <source>
        <dbReference type="SAM" id="SignalP"/>
    </source>
</evidence>